<evidence type="ECO:0000313" key="9">
    <source>
        <dbReference type="EMBL" id="NOU87257.1"/>
    </source>
</evidence>
<evidence type="ECO:0000256" key="1">
    <source>
        <dbReference type="ARBA" id="ARBA00004651"/>
    </source>
</evidence>
<evidence type="ECO:0000256" key="6">
    <source>
        <dbReference type="ARBA" id="ARBA00023136"/>
    </source>
</evidence>
<dbReference type="Pfam" id="PF00528">
    <property type="entry name" value="BPD_transp_1"/>
    <property type="match status" value="1"/>
</dbReference>
<dbReference type="CDD" id="cd06261">
    <property type="entry name" value="TM_PBP2"/>
    <property type="match status" value="1"/>
</dbReference>
<sequence>MRPMITAKSTADKWFDALNILVLSGFALLILYPLYFVVIASISEPDQIYAGNVWLWPKGITLEGYRRILSDPQIWSGYGNSILYAAASALISVSLTIGAAYPLSRKDFYGRNVFMLFFVFTMFFSGGLIPTYLLVKNLGMVNTIWSVILPSAVDAFGIIIARTFFQSAIPDELREAAFMDGCRNTRFLWSVVIPLSKPIIAVLVLFAVVRQWNGFFDALIYLENEKLYPLQLVLRNILIQSQPIGDMVSDIDSLLAKQRVSELIKYGVILIAAAPLLILYPFLQRYFVKGVLIGSVKG</sequence>
<keyword evidence="3" id="KW-1003">Cell membrane</keyword>
<evidence type="ECO:0000256" key="5">
    <source>
        <dbReference type="ARBA" id="ARBA00022989"/>
    </source>
</evidence>
<evidence type="ECO:0000256" key="7">
    <source>
        <dbReference type="RuleBase" id="RU363032"/>
    </source>
</evidence>
<proteinExistence type="inferred from homology"/>
<feature type="transmembrane region" description="Helical" evidence="7">
    <location>
        <begin position="113"/>
        <end position="135"/>
    </location>
</feature>
<comment type="similarity">
    <text evidence="7">Belongs to the binding-protein-dependent transport system permease family.</text>
</comment>
<keyword evidence="2 7" id="KW-0813">Transport</keyword>
<feature type="transmembrane region" description="Helical" evidence="7">
    <location>
        <begin position="147"/>
        <end position="165"/>
    </location>
</feature>
<feature type="domain" description="ABC transmembrane type-1" evidence="8">
    <location>
        <begin position="78"/>
        <end position="281"/>
    </location>
</feature>
<evidence type="ECO:0000313" key="10">
    <source>
        <dbReference type="Proteomes" id="UP000658690"/>
    </source>
</evidence>
<accession>A0ABX1Z1I4</accession>
<dbReference type="SUPFAM" id="SSF161098">
    <property type="entry name" value="MetI-like"/>
    <property type="match status" value="1"/>
</dbReference>
<comment type="subcellular location">
    <subcellularLocation>
        <location evidence="1 7">Cell membrane</location>
        <topology evidence="1 7">Multi-pass membrane protein</topology>
    </subcellularLocation>
</comment>
<dbReference type="Gene3D" id="1.10.3720.10">
    <property type="entry name" value="MetI-like"/>
    <property type="match status" value="1"/>
</dbReference>
<keyword evidence="4 7" id="KW-0812">Transmembrane</keyword>
<organism evidence="9 10">
    <name type="scientific">Paenibacillus germinis</name>
    <dbReference type="NCBI Taxonomy" id="2654979"/>
    <lineage>
        <taxon>Bacteria</taxon>
        <taxon>Bacillati</taxon>
        <taxon>Bacillota</taxon>
        <taxon>Bacilli</taxon>
        <taxon>Bacillales</taxon>
        <taxon>Paenibacillaceae</taxon>
        <taxon>Paenibacillus</taxon>
    </lineage>
</organism>
<comment type="caution">
    <text evidence="9">The sequence shown here is derived from an EMBL/GenBank/DDBJ whole genome shotgun (WGS) entry which is preliminary data.</text>
</comment>
<evidence type="ECO:0000256" key="4">
    <source>
        <dbReference type="ARBA" id="ARBA00022692"/>
    </source>
</evidence>
<dbReference type="Proteomes" id="UP000658690">
    <property type="component" value="Unassembled WGS sequence"/>
</dbReference>
<evidence type="ECO:0000256" key="2">
    <source>
        <dbReference type="ARBA" id="ARBA00022448"/>
    </source>
</evidence>
<keyword evidence="5 7" id="KW-1133">Transmembrane helix</keyword>
<dbReference type="PANTHER" id="PTHR43744">
    <property type="entry name" value="ABC TRANSPORTER PERMEASE PROTEIN MG189-RELATED-RELATED"/>
    <property type="match status" value="1"/>
</dbReference>
<feature type="transmembrane region" description="Helical" evidence="7">
    <location>
        <begin position="263"/>
        <end position="283"/>
    </location>
</feature>
<name>A0ABX1Z1I4_9BACL</name>
<keyword evidence="10" id="KW-1185">Reference proteome</keyword>
<gene>
    <name evidence="9" type="ORF">GC102_15900</name>
</gene>
<feature type="transmembrane region" description="Helical" evidence="7">
    <location>
        <begin position="186"/>
        <end position="209"/>
    </location>
</feature>
<evidence type="ECO:0000256" key="3">
    <source>
        <dbReference type="ARBA" id="ARBA00022475"/>
    </source>
</evidence>
<feature type="transmembrane region" description="Helical" evidence="7">
    <location>
        <begin position="20"/>
        <end position="42"/>
    </location>
</feature>
<dbReference type="PANTHER" id="PTHR43744:SF9">
    <property type="entry name" value="POLYGALACTURONAN_RHAMNOGALACTURONAN TRANSPORT SYSTEM PERMEASE PROTEIN YTCP"/>
    <property type="match status" value="1"/>
</dbReference>
<feature type="transmembrane region" description="Helical" evidence="7">
    <location>
        <begin position="82"/>
        <end position="101"/>
    </location>
</feature>
<reference evidence="9 10" key="1">
    <citation type="submission" date="2019-10" db="EMBL/GenBank/DDBJ databases">
        <title>Description of Paenibacillus choica sp. nov.</title>
        <authorList>
            <person name="Carlier A."/>
            <person name="Qi S."/>
        </authorList>
    </citation>
    <scope>NUCLEOTIDE SEQUENCE [LARGE SCALE GENOMIC DNA]</scope>
    <source>
        <strain evidence="9 10">LMG 31460</strain>
    </source>
</reference>
<dbReference type="InterPro" id="IPR035906">
    <property type="entry name" value="MetI-like_sf"/>
</dbReference>
<evidence type="ECO:0000259" key="8">
    <source>
        <dbReference type="PROSITE" id="PS50928"/>
    </source>
</evidence>
<keyword evidence="6 7" id="KW-0472">Membrane</keyword>
<dbReference type="EMBL" id="WHOC01000077">
    <property type="protein sequence ID" value="NOU87257.1"/>
    <property type="molecule type" value="Genomic_DNA"/>
</dbReference>
<dbReference type="InterPro" id="IPR000515">
    <property type="entry name" value="MetI-like"/>
</dbReference>
<dbReference type="RefSeq" id="WP_171690454.1">
    <property type="nucleotide sequence ID" value="NZ_WHOC01000077.1"/>
</dbReference>
<protein>
    <submittedName>
        <fullName evidence="9">ABC transporter permease subunit</fullName>
    </submittedName>
</protein>
<dbReference type="PROSITE" id="PS50928">
    <property type="entry name" value="ABC_TM1"/>
    <property type="match status" value="1"/>
</dbReference>